<comment type="caution">
    <text evidence="1">The sequence shown here is derived from an EMBL/GenBank/DDBJ whole genome shotgun (WGS) entry which is preliminary data.</text>
</comment>
<protein>
    <submittedName>
        <fullName evidence="1">Uncharacterized protein</fullName>
    </submittedName>
</protein>
<dbReference type="AlphaFoldDB" id="A0A839EZ05"/>
<gene>
    <name evidence="1" type="ORF">FHW12_004194</name>
</gene>
<dbReference type="EMBL" id="JACGXL010000009">
    <property type="protein sequence ID" value="MBA8889947.1"/>
    <property type="molecule type" value="Genomic_DNA"/>
</dbReference>
<reference evidence="1 2" key="1">
    <citation type="submission" date="2020-07" db="EMBL/GenBank/DDBJ databases">
        <title>Genomic Encyclopedia of Type Strains, Phase IV (KMG-V): Genome sequencing to study the core and pangenomes of soil and plant-associated prokaryotes.</title>
        <authorList>
            <person name="Whitman W."/>
        </authorList>
    </citation>
    <scope>NUCLEOTIDE SEQUENCE [LARGE SCALE GENOMIC DNA]</scope>
    <source>
        <strain evidence="1 2">RH2WT43</strain>
    </source>
</reference>
<accession>A0A839EZ05</accession>
<proteinExistence type="predicted"/>
<sequence>MSDRSEGGSDGTGQEIEMTVVSYLRSHPEAADTLEGIVSWWLPLQRYALEKARIEAALTRLVDAGVLRRDPLPDGEKLYSLVTDARHTTRGQ</sequence>
<keyword evidence="2" id="KW-1185">Reference proteome</keyword>
<evidence type="ECO:0000313" key="2">
    <source>
        <dbReference type="Proteomes" id="UP000550401"/>
    </source>
</evidence>
<organism evidence="1 2">
    <name type="scientific">Dokdonella fugitiva</name>
    <dbReference type="NCBI Taxonomy" id="328517"/>
    <lineage>
        <taxon>Bacteria</taxon>
        <taxon>Pseudomonadati</taxon>
        <taxon>Pseudomonadota</taxon>
        <taxon>Gammaproteobacteria</taxon>
        <taxon>Lysobacterales</taxon>
        <taxon>Rhodanobacteraceae</taxon>
        <taxon>Dokdonella</taxon>
    </lineage>
</organism>
<evidence type="ECO:0000313" key="1">
    <source>
        <dbReference type="EMBL" id="MBA8889947.1"/>
    </source>
</evidence>
<dbReference type="RefSeq" id="WP_310735312.1">
    <property type="nucleotide sequence ID" value="NZ_JACGXL010000009.1"/>
</dbReference>
<dbReference type="Proteomes" id="UP000550401">
    <property type="component" value="Unassembled WGS sequence"/>
</dbReference>
<name>A0A839EZ05_9GAMM</name>